<evidence type="ECO:0008006" key="4">
    <source>
        <dbReference type="Google" id="ProtNLM"/>
    </source>
</evidence>
<dbReference type="Proteomes" id="UP001381693">
    <property type="component" value="Unassembled WGS sequence"/>
</dbReference>
<evidence type="ECO:0000313" key="3">
    <source>
        <dbReference type="Proteomes" id="UP001381693"/>
    </source>
</evidence>
<feature type="signal peptide" evidence="1">
    <location>
        <begin position="1"/>
        <end position="22"/>
    </location>
</feature>
<keyword evidence="3" id="KW-1185">Reference proteome</keyword>
<reference evidence="2 3" key="1">
    <citation type="submission" date="2023-11" db="EMBL/GenBank/DDBJ databases">
        <title>Halocaridina rubra genome assembly.</title>
        <authorList>
            <person name="Smith C."/>
        </authorList>
    </citation>
    <scope>NUCLEOTIDE SEQUENCE [LARGE SCALE GENOMIC DNA]</scope>
    <source>
        <strain evidence="2">EP-1</strain>
        <tissue evidence="2">Whole</tissue>
    </source>
</reference>
<proteinExistence type="predicted"/>
<keyword evidence="1" id="KW-0732">Signal</keyword>
<dbReference type="AlphaFoldDB" id="A0AAN9A4Z4"/>
<sequence>MRGVISHKTLTTLWCIAQLLQPRADMCNKEKSNASKELQTQHDLFPYLVAKAYCMGPTSHEFFAQFIASITI</sequence>
<evidence type="ECO:0000256" key="1">
    <source>
        <dbReference type="SAM" id="SignalP"/>
    </source>
</evidence>
<dbReference type="EMBL" id="JAXCGZ010011348">
    <property type="protein sequence ID" value="KAK7075188.1"/>
    <property type="molecule type" value="Genomic_DNA"/>
</dbReference>
<accession>A0AAN9A4Z4</accession>
<feature type="chain" id="PRO_5042810521" description="Secreted protein" evidence="1">
    <location>
        <begin position="23"/>
        <end position="72"/>
    </location>
</feature>
<name>A0AAN9A4Z4_HALRR</name>
<evidence type="ECO:0000313" key="2">
    <source>
        <dbReference type="EMBL" id="KAK7075188.1"/>
    </source>
</evidence>
<protein>
    <recommendedName>
        <fullName evidence="4">Secreted protein</fullName>
    </recommendedName>
</protein>
<organism evidence="2 3">
    <name type="scientific">Halocaridina rubra</name>
    <name type="common">Hawaiian red shrimp</name>
    <dbReference type="NCBI Taxonomy" id="373956"/>
    <lineage>
        <taxon>Eukaryota</taxon>
        <taxon>Metazoa</taxon>
        <taxon>Ecdysozoa</taxon>
        <taxon>Arthropoda</taxon>
        <taxon>Crustacea</taxon>
        <taxon>Multicrustacea</taxon>
        <taxon>Malacostraca</taxon>
        <taxon>Eumalacostraca</taxon>
        <taxon>Eucarida</taxon>
        <taxon>Decapoda</taxon>
        <taxon>Pleocyemata</taxon>
        <taxon>Caridea</taxon>
        <taxon>Atyoidea</taxon>
        <taxon>Atyidae</taxon>
        <taxon>Halocaridina</taxon>
    </lineage>
</organism>
<gene>
    <name evidence="2" type="ORF">SK128_011138</name>
</gene>
<comment type="caution">
    <text evidence="2">The sequence shown here is derived from an EMBL/GenBank/DDBJ whole genome shotgun (WGS) entry which is preliminary data.</text>
</comment>